<keyword evidence="1" id="KW-0472">Membrane</keyword>
<evidence type="ECO:0000313" key="4">
    <source>
        <dbReference type="Proteomes" id="UP000693941"/>
    </source>
</evidence>
<feature type="transmembrane region" description="Helical" evidence="1">
    <location>
        <begin position="33"/>
        <end position="51"/>
    </location>
</feature>
<keyword evidence="1" id="KW-1133">Transmembrane helix</keyword>
<dbReference type="GO" id="GO:0008381">
    <property type="term" value="F:mechanosensitive monoatomic ion channel activity"/>
    <property type="evidence" value="ECO:0007669"/>
    <property type="project" value="InterPro"/>
</dbReference>
<proteinExistence type="predicted"/>
<dbReference type="InterPro" id="IPR006685">
    <property type="entry name" value="MscS_channel_2nd"/>
</dbReference>
<feature type="domain" description="Mechanosensitive ion channel MscS" evidence="2">
    <location>
        <begin position="156"/>
        <end position="223"/>
    </location>
</feature>
<dbReference type="AlphaFoldDB" id="A0A8F5BTD9"/>
<gene>
    <name evidence="3" type="ORF">J5U21_00756</name>
</gene>
<dbReference type="EMBL" id="CP077715">
    <property type="protein sequence ID" value="QXJ31107.1"/>
    <property type="molecule type" value="Genomic_DNA"/>
</dbReference>
<accession>A0A8F5BTD9</accession>
<dbReference type="RefSeq" id="WP_218261184.1">
    <property type="nucleotide sequence ID" value="NZ_CP077715.1"/>
</dbReference>
<dbReference type="GO" id="GO:0016020">
    <property type="term" value="C:membrane"/>
    <property type="evidence" value="ECO:0007669"/>
    <property type="project" value="InterPro"/>
</dbReference>
<dbReference type="InterPro" id="IPR045275">
    <property type="entry name" value="MscS_archaea/bacteria_type"/>
</dbReference>
<protein>
    <submittedName>
        <fullName evidence="3">Putative integral membrane protein</fullName>
    </submittedName>
</protein>
<feature type="transmembrane region" description="Helical" evidence="1">
    <location>
        <begin position="71"/>
        <end position="92"/>
    </location>
</feature>
<feature type="transmembrane region" description="Helical" evidence="1">
    <location>
        <begin position="113"/>
        <end position="131"/>
    </location>
</feature>
<dbReference type="Proteomes" id="UP000693941">
    <property type="component" value="Chromosome"/>
</dbReference>
<keyword evidence="1" id="KW-0812">Transmembrane</keyword>
<evidence type="ECO:0000256" key="1">
    <source>
        <dbReference type="SAM" id="Phobius"/>
    </source>
</evidence>
<dbReference type="PANTHER" id="PTHR30221:SF1">
    <property type="entry name" value="SMALL-CONDUCTANCE MECHANOSENSITIVE CHANNEL"/>
    <property type="match status" value="1"/>
</dbReference>
<evidence type="ECO:0000259" key="2">
    <source>
        <dbReference type="Pfam" id="PF00924"/>
    </source>
</evidence>
<dbReference type="Pfam" id="PF00924">
    <property type="entry name" value="MS_channel_2nd"/>
    <property type="match status" value="1"/>
</dbReference>
<organism evidence="3 4">
    <name type="scientific">Saccharolobus shibatae</name>
    <dbReference type="NCBI Taxonomy" id="2286"/>
    <lineage>
        <taxon>Archaea</taxon>
        <taxon>Thermoproteota</taxon>
        <taxon>Thermoprotei</taxon>
        <taxon>Sulfolobales</taxon>
        <taxon>Sulfolobaceae</taxon>
        <taxon>Saccharolobus</taxon>
    </lineage>
</organism>
<evidence type="ECO:0000313" key="3">
    <source>
        <dbReference type="EMBL" id="QXJ31107.1"/>
    </source>
</evidence>
<name>A0A8F5BTD9_9CREN</name>
<dbReference type="GeneID" id="65559282"/>
<dbReference type="PANTHER" id="PTHR30221">
    <property type="entry name" value="SMALL-CONDUCTANCE MECHANOSENSITIVE CHANNEL"/>
    <property type="match status" value="1"/>
</dbReference>
<reference evidence="3" key="1">
    <citation type="journal article" date="2021" name="Environ. Microbiol.">
        <title>New insights into the diversity and evolution of the archaeal mobilome from three complete genomes of Saccharolobus shibatae.</title>
        <authorList>
            <person name="Medvedeva S."/>
            <person name="Brandt D."/>
            <person name="Cvirkaite-Krupovic V."/>
            <person name="Liu Y."/>
            <person name="Severinov K."/>
            <person name="Ishino S."/>
            <person name="Ishino Y."/>
            <person name="Prangishvili D."/>
            <person name="Kalinowski J."/>
            <person name="Krupovic M."/>
        </authorList>
    </citation>
    <scope>NUCLEOTIDE SEQUENCE</scope>
    <source>
        <strain evidence="3">BEU9</strain>
    </source>
</reference>
<feature type="transmembrane region" description="Helical" evidence="1">
    <location>
        <begin position="143"/>
        <end position="166"/>
    </location>
</feature>
<sequence length="318" mass="35032">MILVGLYSIIPENILITLITHDLKFYSMDYKPFIKILFILVILALVDYLANVILKALTFYFPQISTYTTNAFTAITVIIIAIGGFYIIRILQGLIYSQLLTKLEKSTASSIKVALDIIFYTVLILVILAALKVNLTGVLVGGAVGGIVIGLAVQTIAQNILSGILVTSSRTIRLNNSVSLISWIWGNPIIGEVSKISLLFTEIRTINGNVIKIPNSAFLGNTVFQKLESEHSLTYPYQLLVNADVPASDLLNLAKAHITDSFSKMSIRLPEIFFTGKNGGTNAFTVILHFNDINQLNGILSLVNEAFDKAYWELKKKS</sequence>